<dbReference type="GO" id="GO:0020037">
    <property type="term" value="F:heme binding"/>
    <property type="evidence" value="ECO:0007669"/>
    <property type="project" value="InterPro"/>
</dbReference>
<dbReference type="SUPFAM" id="SSF46626">
    <property type="entry name" value="Cytochrome c"/>
    <property type="match status" value="1"/>
</dbReference>
<dbReference type="InterPro" id="IPR036909">
    <property type="entry name" value="Cyt_c-like_dom_sf"/>
</dbReference>
<dbReference type="OrthoDB" id="9786191at2"/>
<evidence type="ECO:0008006" key="3">
    <source>
        <dbReference type="Google" id="ProtNLM"/>
    </source>
</evidence>
<accession>A0A2M9CBF0</accession>
<dbReference type="AlphaFoldDB" id="A0A2M9CBF0"/>
<proteinExistence type="predicted"/>
<organism evidence="1 2">
    <name type="scientific">Chryseobacterium geocarposphaerae</name>
    <dbReference type="NCBI Taxonomy" id="1416776"/>
    <lineage>
        <taxon>Bacteria</taxon>
        <taxon>Pseudomonadati</taxon>
        <taxon>Bacteroidota</taxon>
        <taxon>Flavobacteriia</taxon>
        <taxon>Flavobacteriales</taxon>
        <taxon>Weeksellaceae</taxon>
        <taxon>Chryseobacterium group</taxon>
        <taxon>Chryseobacterium</taxon>
    </lineage>
</organism>
<reference evidence="1 2" key="1">
    <citation type="submission" date="2017-11" db="EMBL/GenBank/DDBJ databases">
        <title>Genomic Encyclopedia of Archaeal and Bacterial Type Strains, Phase II (KMG-II): From Individual Species to Whole Genera.</title>
        <authorList>
            <person name="Goeker M."/>
        </authorList>
    </citation>
    <scope>NUCLEOTIDE SEQUENCE [LARGE SCALE GENOMIC DNA]</scope>
    <source>
        <strain evidence="1 2">DSM 27617</strain>
    </source>
</reference>
<gene>
    <name evidence="1" type="ORF">CLV73_2139</name>
</gene>
<dbReference type="GO" id="GO:0009055">
    <property type="term" value="F:electron transfer activity"/>
    <property type="evidence" value="ECO:0007669"/>
    <property type="project" value="InterPro"/>
</dbReference>
<keyword evidence="2" id="KW-1185">Reference proteome</keyword>
<protein>
    <recommendedName>
        <fullName evidence="3">Cytochrome c domain-containing protein</fullName>
    </recommendedName>
</protein>
<evidence type="ECO:0000313" key="1">
    <source>
        <dbReference type="EMBL" id="PJJ68114.1"/>
    </source>
</evidence>
<dbReference type="Proteomes" id="UP000228740">
    <property type="component" value="Unassembled WGS sequence"/>
</dbReference>
<evidence type="ECO:0000313" key="2">
    <source>
        <dbReference type="Proteomes" id="UP000228740"/>
    </source>
</evidence>
<sequence length="126" mass="14151">MGLIFIEFFNMKKIMYIFSLATILIACESRTYEEISGSTPIVEKVTYNKDVKPLIDANCIVCHSAGGSASFQPWTSYNQVKTHIDNILDRIQRPVGDPQKMPQGGALSPPQINIFIKWKTDGLIEN</sequence>
<dbReference type="EMBL" id="PGFD01000001">
    <property type="protein sequence ID" value="PJJ68114.1"/>
    <property type="molecule type" value="Genomic_DNA"/>
</dbReference>
<comment type="caution">
    <text evidence="1">The sequence shown here is derived from an EMBL/GenBank/DDBJ whole genome shotgun (WGS) entry which is preliminary data.</text>
</comment>
<name>A0A2M9CBF0_9FLAO</name>